<proteinExistence type="predicted"/>
<dbReference type="EMBL" id="OE183360">
    <property type="protein sequence ID" value="CAD7575575.1"/>
    <property type="molecule type" value="Genomic_DNA"/>
</dbReference>
<accession>A0A7R9PAA3</accession>
<gene>
    <name evidence="1" type="ORF">TCMB3V08_LOCUS8165</name>
</gene>
<evidence type="ECO:0000313" key="1">
    <source>
        <dbReference type="EMBL" id="CAD7575575.1"/>
    </source>
</evidence>
<protein>
    <submittedName>
        <fullName evidence="1">(California timema) hypothetical protein</fullName>
    </submittedName>
</protein>
<dbReference type="AlphaFoldDB" id="A0A7R9PAA3"/>
<reference evidence="1" key="1">
    <citation type="submission" date="2020-11" db="EMBL/GenBank/DDBJ databases">
        <authorList>
            <person name="Tran Van P."/>
        </authorList>
    </citation>
    <scope>NUCLEOTIDE SEQUENCE</scope>
</reference>
<organism evidence="1">
    <name type="scientific">Timema californicum</name>
    <name type="common">California timema</name>
    <name type="synonym">Walking stick</name>
    <dbReference type="NCBI Taxonomy" id="61474"/>
    <lineage>
        <taxon>Eukaryota</taxon>
        <taxon>Metazoa</taxon>
        <taxon>Ecdysozoa</taxon>
        <taxon>Arthropoda</taxon>
        <taxon>Hexapoda</taxon>
        <taxon>Insecta</taxon>
        <taxon>Pterygota</taxon>
        <taxon>Neoptera</taxon>
        <taxon>Polyneoptera</taxon>
        <taxon>Phasmatodea</taxon>
        <taxon>Timematodea</taxon>
        <taxon>Timematoidea</taxon>
        <taxon>Timematidae</taxon>
        <taxon>Timema</taxon>
    </lineage>
</organism>
<sequence length="120" mass="13935">MTGLERLYLEEVYPHLRGERMLNHIVETILSTPDKDSNLYLLITGSLVYCENNALNHAATEISEEFFNILDIFNSNPKKTTLSLFPNNYFRVSELVVNLKNRKANRCTKYSHEHQVSSKE</sequence>
<name>A0A7R9PAA3_TIMCA</name>